<dbReference type="EMBL" id="FQXS01000008">
    <property type="protein sequence ID" value="SHH73611.1"/>
    <property type="molecule type" value="Genomic_DNA"/>
</dbReference>
<organism evidence="2 3">
    <name type="scientific">Desulfofustis glycolicus DSM 9705</name>
    <dbReference type="NCBI Taxonomy" id="1121409"/>
    <lineage>
        <taxon>Bacteria</taxon>
        <taxon>Pseudomonadati</taxon>
        <taxon>Thermodesulfobacteriota</taxon>
        <taxon>Desulfobulbia</taxon>
        <taxon>Desulfobulbales</taxon>
        <taxon>Desulfocapsaceae</taxon>
        <taxon>Desulfofustis</taxon>
    </lineage>
</organism>
<reference evidence="2 3" key="1">
    <citation type="submission" date="2016-11" db="EMBL/GenBank/DDBJ databases">
        <authorList>
            <person name="Jaros S."/>
            <person name="Januszkiewicz K."/>
            <person name="Wedrychowicz H."/>
        </authorList>
    </citation>
    <scope>NUCLEOTIDE SEQUENCE [LARGE SCALE GENOMIC DNA]</scope>
    <source>
        <strain evidence="2 3">DSM 9705</strain>
    </source>
</reference>
<dbReference type="InterPro" id="IPR014966">
    <property type="entry name" value="FRG-dom"/>
</dbReference>
<protein>
    <submittedName>
        <fullName evidence="2">FRG domain-containing protein</fullName>
    </submittedName>
</protein>
<sequence length="261" mass="30361">MKDNVAQVIIKTPIDLVIAGEALRNCWFRGQGSEKWGLTSTLERDADNFGVPRRFLIEREQTTLRLFKERAHIYIHNFEKPRSKFEWHSLIRHYGGPSRLFDVTSSYLVAAYFALCDSAPKQNGVIWAFKESYFSENNTNIDDLFEKQDKPEILIGKPEELNSRLHSQSGNFFVPACLLTSLEDQISEKFGTNLKDKYSKYRSVKMIETNINHKIWKLVFPRAVHSELFRFLSRCNVRGYSLFPGLEGLAMSLKEMMRAYE</sequence>
<evidence type="ECO:0000313" key="3">
    <source>
        <dbReference type="Proteomes" id="UP000184139"/>
    </source>
</evidence>
<keyword evidence="3" id="KW-1185">Reference proteome</keyword>
<dbReference type="AlphaFoldDB" id="A0A1M5VEJ5"/>
<dbReference type="RefSeq" id="WP_073375036.1">
    <property type="nucleotide sequence ID" value="NZ_FQXS01000008.1"/>
</dbReference>
<gene>
    <name evidence="2" type="ORF">SAMN02745124_01634</name>
</gene>
<dbReference type="SMART" id="SM00901">
    <property type="entry name" value="FRG"/>
    <property type="match status" value="1"/>
</dbReference>
<dbReference type="OrthoDB" id="9816036at2"/>
<dbReference type="Pfam" id="PF08867">
    <property type="entry name" value="FRG"/>
    <property type="match status" value="1"/>
</dbReference>
<proteinExistence type="predicted"/>
<dbReference type="Proteomes" id="UP000184139">
    <property type="component" value="Unassembled WGS sequence"/>
</dbReference>
<evidence type="ECO:0000259" key="1">
    <source>
        <dbReference type="SMART" id="SM00901"/>
    </source>
</evidence>
<accession>A0A1M5VEJ5</accession>
<feature type="domain" description="FRG" evidence="1">
    <location>
        <begin position="22"/>
        <end position="127"/>
    </location>
</feature>
<evidence type="ECO:0000313" key="2">
    <source>
        <dbReference type="EMBL" id="SHH73611.1"/>
    </source>
</evidence>
<name>A0A1M5VEJ5_9BACT</name>